<dbReference type="SUPFAM" id="SSF47413">
    <property type="entry name" value="lambda repressor-like DNA-binding domains"/>
    <property type="match status" value="1"/>
</dbReference>
<proteinExistence type="predicted"/>
<dbReference type="RefSeq" id="WP_099067896.1">
    <property type="nucleotide sequence ID" value="NZ_LAHD01000107.1"/>
</dbReference>
<dbReference type="Proteomes" id="UP000222310">
    <property type="component" value="Unassembled WGS sequence"/>
</dbReference>
<dbReference type="InterPro" id="IPR010982">
    <property type="entry name" value="Lambda_DNA-bd_dom_sf"/>
</dbReference>
<dbReference type="GeneID" id="57098716"/>
<evidence type="ECO:0000313" key="2">
    <source>
        <dbReference type="EMBL" id="PHJ97912.1"/>
    </source>
</evidence>
<dbReference type="InterPro" id="IPR001387">
    <property type="entry name" value="Cro/C1-type_HTH"/>
</dbReference>
<dbReference type="GO" id="GO:0003677">
    <property type="term" value="F:DNA binding"/>
    <property type="evidence" value="ECO:0007669"/>
    <property type="project" value="InterPro"/>
</dbReference>
<gene>
    <name evidence="2" type="ORF">VF08_27830</name>
</gene>
<dbReference type="EMBL" id="LAHD01000107">
    <property type="protein sequence ID" value="PHJ97912.1"/>
    <property type="molecule type" value="Genomic_DNA"/>
</dbReference>
<protein>
    <recommendedName>
        <fullName evidence="1">HTH cro/C1-type domain-containing protein</fullName>
    </recommendedName>
</protein>
<name>A0A9Q5Z7J6_NOSLI</name>
<dbReference type="AlphaFoldDB" id="A0A9Q5Z7J6"/>
<dbReference type="PROSITE" id="PS50943">
    <property type="entry name" value="HTH_CROC1"/>
    <property type="match status" value="1"/>
</dbReference>
<evidence type="ECO:0000259" key="1">
    <source>
        <dbReference type="PROSITE" id="PS50943"/>
    </source>
</evidence>
<reference evidence="2 3" key="1">
    <citation type="submission" date="2015-02" db="EMBL/GenBank/DDBJ databases">
        <title>Nostoc linckia genome annotation.</title>
        <authorList>
            <person name="Zhou Z."/>
        </authorList>
    </citation>
    <scope>NUCLEOTIDE SEQUENCE [LARGE SCALE GENOMIC DNA]</scope>
    <source>
        <strain evidence="3">z8</strain>
    </source>
</reference>
<feature type="domain" description="HTH cro/C1-type" evidence="1">
    <location>
        <begin position="41"/>
        <end position="78"/>
    </location>
</feature>
<dbReference type="Gene3D" id="1.10.260.40">
    <property type="entry name" value="lambda repressor-like DNA-binding domains"/>
    <property type="match status" value="1"/>
</dbReference>
<accession>A0A9Q5Z7J6</accession>
<comment type="caution">
    <text evidence="2">The sequence shown here is derived from an EMBL/GenBank/DDBJ whole genome shotgun (WGS) entry which is preliminary data.</text>
</comment>
<dbReference type="CDD" id="cd00093">
    <property type="entry name" value="HTH_XRE"/>
    <property type="match status" value="1"/>
</dbReference>
<organism evidence="2 3">
    <name type="scientific">Nostoc linckia z8</name>
    <dbReference type="NCBI Taxonomy" id="1628746"/>
    <lineage>
        <taxon>Bacteria</taxon>
        <taxon>Bacillati</taxon>
        <taxon>Cyanobacteriota</taxon>
        <taxon>Cyanophyceae</taxon>
        <taxon>Nostocales</taxon>
        <taxon>Nostocaceae</taxon>
        <taxon>Nostoc</taxon>
    </lineage>
</organism>
<sequence length="120" mass="13518">MMWLETFEYLLSMDSQAKQRLAELIIEAQGNQSLRKYAMSLGVNPATLKNWIDGQGFPSPENLEKIAKATGFSGIDDLLDYLRGIEREKSAASVKQILLLAKDLSKEERKELTKALIDLD</sequence>
<evidence type="ECO:0000313" key="3">
    <source>
        <dbReference type="Proteomes" id="UP000222310"/>
    </source>
</evidence>